<keyword evidence="9" id="KW-1185">Reference proteome</keyword>
<dbReference type="RefSeq" id="WP_243801815.1">
    <property type="nucleotide sequence ID" value="NZ_JALHAT010000034.1"/>
</dbReference>
<dbReference type="InterPro" id="IPR015422">
    <property type="entry name" value="PyrdxlP-dep_Trfase_small"/>
</dbReference>
<dbReference type="CDD" id="cd00609">
    <property type="entry name" value="AAT_like"/>
    <property type="match status" value="1"/>
</dbReference>
<comment type="subunit">
    <text evidence="3">Homodimer.</text>
</comment>
<dbReference type="PRINTS" id="PR00799">
    <property type="entry name" value="TRANSAMINASE"/>
</dbReference>
<comment type="cofactor">
    <cofactor evidence="1">
        <name>pyridoxal 5'-phosphate</name>
        <dbReference type="ChEBI" id="CHEBI:597326"/>
    </cofactor>
</comment>
<evidence type="ECO:0000256" key="1">
    <source>
        <dbReference type="ARBA" id="ARBA00001933"/>
    </source>
</evidence>
<dbReference type="InterPro" id="IPR015424">
    <property type="entry name" value="PyrdxlP-dep_Trfase"/>
</dbReference>
<proteinExistence type="inferred from homology"/>
<keyword evidence="5" id="KW-0808">Transferase</keyword>
<sequence length="400" mass="42194">MSTFLMQPCPDDPILSLIGMFRDDPRSTKIDLSVGVFRNEEGQTPVLHAVKQAESHLVATQPTKTYLGPVGNTAFTAAVARMAFGEARAQRLSGLQTPGGTGALRVAADLLARNANTGRIWIGLPTWSNHIPVFEAAGLEILTYGAIDIAAQRFDLDALQAALAAARPGDAVLLQGCCHNPTGIDPDSAQWAAIAALLEEKGLLPLIDLAYQGLGRGISEDGEAAGRVLDTVPDALVAYSCNKNFGLYRERVGALFIQAENAAARQAAASNAADLVRANYSMPPDHGAAVVACILGDAQLTQDWKAELEAMRTRLATIRNALAEACSTHGLALEAIARQRGMFSRLALAPSAISALREEHAIYMAPDGRINLAGLAMADVARLAAALARECAPPPEPMMS</sequence>
<feature type="domain" description="Aminotransferase class I/classII large" evidence="7">
    <location>
        <begin position="28"/>
        <end position="387"/>
    </location>
</feature>
<reference evidence="8" key="1">
    <citation type="submission" date="2022-03" db="EMBL/GenBank/DDBJ databases">
        <title>Identification of a novel bacterium isolated from mangrove sediments.</title>
        <authorList>
            <person name="Pan X."/>
        </authorList>
    </citation>
    <scope>NUCLEOTIDE SEQUENCE</scope>
    <source>
        <strain evidence="8">B2637</strain>
    </source>
</reference>
<comment type="caution">
    <text evidence="8">The sequence shown here is derived from an EMBL/GenBank/DDBJ whole genome shotgun (WGS) entry which is preliminary data.</text>
</comment>
<dbReference type="SUPFAM" id="SSF53383">
    <property type="entry name" value="PLP-dependent transferases"/>
    <property type="match status" value="1"/>
</dbReference>
<evidence type="ECO:0000259" key="7">
    <source>
        <dbReference type="Pfam" id="PF00155"/>
    </source>
</evidence>
<dbReference type="Proteomes" id="UP001162802">
    <property type="component" value="Unassembled WGS sequence"/>
</dbReference>
<protein>
    <submittedName>
        <fullName evidence="8">Aromatic amino acid transaminase</fullName>
    </submittedName>
</protein>
<dbReference type="Pfam" id="PF00155">
    <property type="entry name" value="Aminotran_1_2"/>
    <property type="match status" value="1"/>
</dbReference>
<dbReference type="PANTHER" id="PTHR11879">
    <property type="entry name" value="ASPARTATE AMINOTRANSFERASE"/>
    <property type="match status" value="1"/>
</dbReference>
<evidence type="ECO:0000313" key="8">
    <source>
        <dbReference type="EMBL" id="MCJ1962129.1"/>
    </source>
</evidence>
<evidence type="ECO:0000256" key="5">
    <source>
        <dbReference type="ARBA" id="ARBA00022679"/>
    </source>
</evidence>
<organism evidence="8 9">
    <name type="scientific">Novosphingobium mangrovi</name>
    <name type="common">ex Hu et al. 2023</name>
    <dbReference type="NCBI Taxonomy" id="2930094"/>
    <lineage>
        <taxon>Bacteria</taxon>
        <taxon>Pseudomonadati</taxon>
        <taxon>Pseudomonadota</taxon>
        <taxon>Alphaproteobacteria</taxon>
        <taxon>Sphingomonadales</taxon>
        <taxon>Sphingomonadaceae</taxon>
        <taxon>Novosphingobium</taxon>
    </lineage>
</organism>
<dbReference type="InterPro" id="IPR015421">
    <property type="entry name" value="PyrdxlP-dep_Trfase_major"/>
</dbReference>
<evidence type="ECO:0000256" key="4">
    <source>
        <dbReference type="ARBA" id="ARBA00022576"/>
    </source>
</evidence>
<dbReference type="Gene3D" id="3.40.640.10">
    <property type="entry name" value="Type I PLP-dependent aspartate aminotransferase-like (Major domain)"/>
    <property type="match status" value="1"/>
</dbReference>
<evidence type="ECO:0000256" key="3">
    <source>
        <dbReference type="ARBA" id="ARBA00011738"/>
    </source>
</evidence>
<comment type="similarity">
    <text evidence="2">Belongs to the class-I pyridoxal-phosphate-dependent aminotransferase family.</text>
</comment>
<evidence type="ECO:0000256" key="6">
    <source>
        <dbReference type="ARBA" id="ARBA00022898"/>
    </source>
</evidence>
<evidence type="ECO:0000256" key="2">
    <source>
        <dbReference type="ARBA" id="ARBA00007441"/>
    </source>
</evidence>
<evidence type="ECO:0000313" key="9">
    <source>
        <dbReference type="Proteomes" id="UP001162802"/>
    </source>
</evidence>
<dbReference type="InterPro" id="IPR000796">
    <property type="entry name" value="Asp_trans"/>
</dbReference>
<dbReference type="Gene3D" id="3.90.1150.10">
    <property type="entry name" value="Aspartate Aminotransferase, domain 1"/>
    <property type="match status" value="1"/>
</dbReference>
<dbReference type="PANTHER" id="PTHR11879:SF22">
    <property type="entry name" value="ASPARTATE AMINOTRANSFERASE, MITOCHONDRIAL"/>
    <property type="match status" value="1"/>
</dbReference>
<accession>A0ABT0AG20</accession>
<gene>
    <name evidence="8" type="ORF">MTR65_15655</name>
</gene>
<keyword evidence="4" id="KW-0032">Aminotransferase</keyword>
<dbReference type="NCBIfam" id="NF006719">
    <property type="entry name" value="PRK09257.1"/>
    <property type="match status" value="1"/>
</dbReference>
<dbReference type="EMBL" id="JALHAT010000034">
    <property type="protein sequence ID" value="MCJ1962129.1"/>
    <property type="molecule type" value="Genomic_DNA"/>
</dbReference>
<keyword evidence="6" id="KW-0663">Pyridoxal phosphate</keyword>
<dbReference type="InterPro" id="IPR004839">
    <property type="entry name" value="Aminotransferase_I/II_large"/>
</dbReference>
<name>A0ABT0AG20_9SPHN</name>